<dbReference type="EMBL" id="GGEC01083929">
    <property type="protein sequence ID" value="MBX64413.1"/>
    <property type="molecule type" value="Transcribed_RNA"/>
</dbReference>
<sequence>MDSKMISESLVFCTYRDGWSDGTSTEHFLHRMLEKLSQELLGEDQRQQGHVLEK</sequence>
<protein>
    <submittedName>
        <fullName evidence="1">Uncharacterized protein</fullName>
    </submittedName>
</protein>
<organism evidence="1">
    <name type="scientific">Rhizophora mucronata</name>
    <name type="common">Asiatic mangrove</name>
    <dbReference type="NCBI Taxonomy" id="61149"/>
    <lineage>
        <taxon>Eukaryota</taxon>
        <taxon>Viridiplantae</taxon>
        <taxon>Streptophyta</taxon>
        <taxon>Embryophyta</taxon>
        <taxon>Tracheophyta</taxon>
        <taxon>Spermatophyta</taxon>
        <taxon>Magnoliopsida</taxon>
        <taxon>eudicotyledons</taxon>
        <taxon>Gunneridae</taxon>
        <taxon>Pentapetalae</taxon>
        <taxon>rosids</taxon>
        <taxon>fabids</taxon>
        <taxon>Malpighiales</taxon>
        <taxon>Rhizophoraceae</taxon>
        <taxon>Rhizophora</taxon>
    </lineage>
</organism>
<dbReference type="AlphaFoldDB" id="A0A2P2QBT3"/>
<reference evidence="1" key="1">
    <citation type="submission" date="2018-02" db="EMBL/GenBank/DDBJ databases">
        <title>Rhizophora mucronata_Transcriptome.</title>
        <authorList>
            <person name="Meera S.P."/>
            <person name="Sreeshan A."/>
            <person name="Augustine A."/>
        </authorList>
    </citation>
    <scope>NUCLEOTIDE SEQUENCE</scope>
    <source>
        <tissue evidence="1">Leaf</tissue>
    </source>
</reference>
<name>A0A2P2QBT3_RHIMU</name>
<accession>A0A2P2QBT3</accession>
<evidence type="ECO:0000313" key="1">
    <source>
        <dbReference type="EMBL" id="MBX64413.1"/>
    </source>
</evidence>
<proteinExistence type="predicted"/>